<dbReference type="Pfam" id="PF26094">
    <property type="entry name" value="HTH_TSHZ3"/>
    <property type="match status" value="1"/>
</dbReference>
<evidence type="ECO:0000256" key="6">
    <source>
        <dbReference type="ARBA" id="ARBA00022771"/>
    </source>
</evidence>
<keyword evidence="11" id="KW-0804">Transcription</keyword>
<evidence type="ECO:0000256" key="11">
    <source>
        <dbReference type="ARBA" id="ARBA00023163"/>
    </source>
</evidence>
<feature type="compositionally biased region" description="Low complexity" evidence="14">
    <location>
        <begin position="711"/>
        <end position="723"/>
    </location>
</feature>
<keyword evidence="3" id="KW-0678">Repressor</keyword>
<organism evidence="16 17">
    <name type="scientific">Moschus moschiferus</name>
    <name type="common">Siberian musk deer</name>
    <name type="synonym">Moschus sibiricus</name>
    <dbReference type="NCBI Taxonomy" id="68415"/>
    <lineage>
        <taxon>Eukaryota</taxon>
        <taxon>Metazoa</taxon>
        <taxon>Chordata</taxon>
        <taxon>Craniata</taxon>
        <taxon>Vertebrata</taxon>
        <taxon>Euteleostomi</taxon>
        <taxon>Mammalia</taxon>
        <taxon>Eutheria</taxon>
        <taxon>Laurasiatheria</taxon>
        <taxon>Artiodactyla</taxon>
        <taxon>Ruminantia</taxon>
        <taxon>Pecora</taxon>
        <taxon>Moschidae</taxon>
        <taxon>Moschus</taxon>
    </lineage>
</organism>
<evidence type="ECO:0000256" key="1">
    <source>
        <dbReference type="ARBA" id="ARBA00007158"/>
    </source>
</evidence>
<keyword evidence="5" id="KW-0677">Repeat</keyword>
<dbReference type="PROSITE" id="PS00028">
    <property type="entry name" value="ZINC_FINGER_C2H2_1"/>
    <property type="match status" value="3"/>
</dbReference>
<dbReference type="InterPro" id="IPR001356">
    <property type="entry name" value="HD"/>
</dbReference>
<dbReference type="PANTHER" id="PTHR12487">
    <property type="entry name" value="TEASHIRT-RELATED"/>
    <property type="match status" value="1"/>
</dbReference>
<evidence type="ECO:0000256" key="4">
    <source>
        <dbReference type="ARBA" id="ARBA00022723"/>
    </source>
</evidence>
<keyword evidence="9" id="KW-0238">DNA-binding</keyword>
<keyword evidence="6 13" id="KW-0863">Zinc-finger</keyword>
<comment type="similarity">
    <text evidence="1">Belongs to the teashirt C2H2-type zinc-finger protein family.</text>
</comment>
<keyword evidence="10" id="KW-0371">Homeobox</keyword>
<dbReference type="GO" id="GO:0003677">
    <property type="term" value="F:DNA binding"/>
    <property type="evidence" value="ECO:0007669"/>
    <property type="project" value="UniProtKB-KW"/>
</dbReference>
<dbReference type="AlphaFoldDB" id="A0A8C6DW30"/>
<evidence type="ECO:0000256" key="5">
    <source>
        <dbReference type="ARBA" id="ARBA00022737"/>
    </source>
</evidence>
<sequence length="990" mass="108993">MSSSSPLTGYAQEEQLKEEEEIKEEEEEEEDSGSGAQPQGSNDAGTDEELETGPEPKGCFSYQNSPGSHLSNQDAENESLLSDASDQVSDIKSVCGRDATDKKASVHPKLPNEAHSCMDKMTAVYANILSDSYWSGLGLGFKLSNSERRNCDTRNGGNKSDFDWHQDALSKSLQQNLPSRSVSKPSLFSSVQLYRQSSKMCGAVFTGASRFRCRQCSAAYDTLVELTVHMNETGHYQDDNRKKDKLRPTSYSKPRKRAFQDVDKEDAQKVLKCMFCGDSFDSLQDLSVHMIKTKHYQKVPLKEPVPTISSKMVTPAKKRVFDVNRPCSPDSTTGSFADSFPPQKNASLQLPCNNRYGYQNGASYTWQFEACKSQILKCMECGSSHDTLQQLTTHMMVTGHFLKVTSSASKKGKQLVLDPLAVEKMQSLSDAPNSDALAPKPSSNSASDSAASSTELKKDSRKEKPEEINKDEKVMQSGDYEATLQKPPDPTVKYQYLTEEDLEDGVKGGGDILKSLENTVTTAINKAQNGAPSWSAYPSIHAAYQLSDGTKPSLPMGSQVLQIRPNLSNKLRPIAPKWKVMPLVSVPAHLAPYTQVKKEPEDKEEAVRECGKESPREEAPSFSHGEGHAFPKSEPPAESKKAEPRPPKEEEKLRAGAEKEQAQALEPASPLSNSSALTNPAAALPSINPLSALQSVLNNHLGKATEPLRAPSCSSPSSSTMSMFHKPSLSVMDKPVLSPPSTRPASVSRRYLFENNDQPIDLTKSKSKKAESAQAQSCTSPPQKHALSDIADMVKILPKATTPKPAASPRVPPVKLEMDVRRFEDVSSEVSTLHKRKGRQSNWNPQHLLILQAQFASSLFQTSEGKYLLSDLGPQERMQISKFTGLSMTTISHWLANVKYQLRKTGGTKFLKNMDKGHPVFYCSDCASQFRTPSTYISHLESHLGFQMKDMTRLAVEQQGKPEQEISRLSSAQRSPETVAGEEDTDSKFK</sequence>
<feature type="compositionally biased region" description="Acidic residues" evidence="14">
    <location>
        <begin position="16"/>
        <end position="32"/>
    </location>
</feature>
<evidence type="ECO:0000256" key="7">
    <source>
        <dbReference type="ARBA" id="ARBA00022833"/>
    </source>
</evidence>
<evidence type="ECO:0000256" key="9">
    <source>
        <dbReference type="ARBA" id="ARBA00023125"/>
    </source>
</evidence>
<feature type="region of interest" description="Disordered" evidence="14">
    <location>
        <begin position="705"/>
        <end position="724"/>
    </location>
</feature>
<dbReference type="GeneTree" id="ENSGT00950000183051"/>
<feature type="region of interest" description="Disordered" evidence="14">
    <location>
        <begin position="235"/>
        <end position="259"/>
    </location>
</feature>
<dbReference type="CDD" id="cd00086">
    <property type="entry name" value="homeodomain"/>
    <property type="match status" value="1"/>
</dbReference>
<dbReference type="Gene3D" id="3.30.160.60">
    <property type="entry name" value="Classic Zinc Finger"/>
    <property type="match status" value="1"/>
</dbReference>
<keyword evidence="2" id="KW-0217">Developmental protein</keyword>
<evidence type="ECO:0000256" key="3">
    <source>
        <dbReference type="ARBA" id="ARBA00022491"/>
    </source>
</evidence>
<feature type="compositionally biased region" description="Low complexity" evidence="14">
    <location>
        <begin position="442"/>
        <end position="453"/>
    </location>
</feature>
<feature type="compositionally biased region" description="Polar residues" evidence="14">
    <location>
        <begin position="967"/>
        <end position="976"/>
    </location>
</feature>
<dbReference type="GO" id="GO:0005634">
    <property type="term" value="C:nucleus"/>
    <property type="evidence" value="ECO:0007669"/>
    <property type="project" value="TreeGrafter"/>
</dbReference>
<evidence type="ECO:0000256" key="2">
    <source>
        <dbReference type="ARBA" id="ARBA00022473"/>
    </source>
</evidence>
<keyword evidence="12" id="KW-0539">Nucleus</keyword>
<dbReference type="Proteomes" id="UP000694544">
    <property type="component" value="Unplaced"/>
</dbReference>
<proteinExistence type="inferred from homology"/>
<protein>
    <submittedName>
        <fullName evidence="16">Teashirt zinc finger homeobox 2</fullName>
    </submittedName>
</protein>
<dbReference type="InterPro" id="IPR058631">
    <property type="entry name" value="TSHZ1-3_homeodomain"/>
</dbReference>
<evidence type="ECO:0000256" key="14">
    <source>
        <dbReference type="SAM" id="MobiDB-lite"/>
    </source>
</evidence>
<keyword evidence="4" id="KW-0479">Metal-binding</keyword>
<dbReference type="GO" id="GO:0008270">
    <property type="term" value="F:zinc ion binding"/>
    <property type="evidence" value="ECO:0007669"/>
    <property type="project" value="UniProtKB-KW"/>
</dbReference>
<keyword evidence="7" id="KW-0862">Zinc</keyword>
<evidence type="ECO:0000256" key="12">
    <source>
        <dbReference type="ARBA" id="ARBA00023242"/>
    </source>
</evidence>
<dbReference type="PANTHER" id="PTHR12487:SF3">
    <property type="entry name" value="TEASHIRT HOMOLOG 2"/>
    <property type="match status" value="1"/>
</dbReference>
<gene>
    <name evidence="16" type="primary">TSHZ2</name>
</gene>
<dbReference type="InterPro" id="IPR027008">
    <property type="entry name" value="Teashirt_fam"/>
</dbReference>
<dbReference type="SMART" id="SM00355">
    <property type="entry name" value="ZnF_C2H2"/>
    <property type="match status" value="4"/>
</dbReference>
<feature type="region of interest" description="Disordered" evidence="14">
    <location>
        <begin position="595"/>
        <end position="677"/>
    </location>
</feature>
<evidence type="ECO:0000256" key="8">
    <source>
        <dbReference type="ARBA" id="ARBA00023015"/>
    </source>
</evidence>
<reference evidence="16" key="2">
    <citation type="submission" date="2025-09" db="UniProtKB">
        <authorList>
            <consortium name="Ensembl"/>
        </authorList>
    </citation>
    <scope>IDENTIFICATION</scope>
</reference>
<feature type="compositionally biased region" description="Basic and acidic residues" evidence="14">
    <location>
        <begin position="596"/>
        <end position="661"/>
    </location>
</feature>
<dbReference type="InterPro" id="IPR013087">
    <property type="entry name" value="Znf_C2H2_type"/>
</dbReference>
<feature type="compositionally biased region" description="Polar residues" evidence="14">
    <location>
        <begin position="61"/>
        <end position="86"/>
    </location>
</feature>
<name>A0A8C6DW30_MOSMO</name>
<dbReference type="PROSITE" id="PS50157">
    <property type="entry name" value="ZINC_FINGER_C2H2_2"/>
    <property type="match status" value="2"/>
</dbReference>
<feature type="region of interest" description="Disordered" evidence="14">
    <location>
        <begin position="1"/>
        <end position="86"/>
    </location>
</feature>
<feature type="region of interest" description="Disordered" evidence="14">
    <location>
        <begin position="428"/>
        <end position="491"/>
    </location>
</feature>
<feature type="region of interest" description="Disordered" evidence="14">
    <location>
        <begin position="731"/>
        <end position="785"/>
    </location>
</feature>
<feature type="region of interest" description="Disordered" evidence="14">
    <location>
        <begin position="956"/>
        <end position="990"/>
    </location>
</feature>
<keyword evidence="8" id="KW-0805">Transcription regulation</keyword>
<evidence type="ECO:0000256" key="13">
    <source>
        <dbReference type="PROSITE-ProRule" id="PRU00042"/>
    </source>
</evidence>
<accession>A0A8C6DW30</accession>
<feature type="domain" description="C2H2-type" evidence="15">
    <location>
        <begin position="921"/>
        <end position="948"/>
    </location>
</feature>
<keyword evidence="17" id="KW-1185">Reference proteome</keyword>
<dbReference type="SMART" id="SM00389">
    <property type="entry name" value="HOX"/>
    <property type="match status" value="1"/>
</dbReference>
<dbReference type="GO" id="GO:0000981">
    <property type="term" value="F:DNA-binding transcription factor activity, RNA polymerase II-specific"/>
    <property type="evidence" value="ECO:0007669"/>
    <property type="project" value="TreeGrafter"/>
</dbReference>
<dbReference type="Ensembl" id="ENSMMST00000021891.1">
    <property type="protein sequence ID" value="ENSMMSP00000019842.1"/>
    <property type="gene ID" value="ENSMMSG00000014943.1"/>
</dbReference>
<evidence type="ECO:0000256" key="10">
    <source>
        <dbReference type="ARBA" id="ARBA00023155"/>
    </source>
</evidence>
<evidence type="ECO:0000313" key="17">
    <source>
        <dbReference type="Proteomes" id="UP000694544"/>
    </source>
</evidence>
<evidence type="ECO:0000259" key="15">
    <source>
        <dbReference type="PROSITE" id="PS50157"/>
    </source>
</evidence>
<feature type="compositionally biased region" description="Acidic residues" evidence="14">
    <location>
        <begin position="980"/>
        <end position="990"/>
    </location>
</feature>
<feature type="compositionally biased region" description="Polar residues" evidence="14">
    <location>
        <begin position="34"/>
        <end position="44"/>
    </location>
</feature>
<feature type="compositionally biased region" description="Basic and acidic residues" evidence="14">
    <location>
        <begin position="455"/>
        <end position="474"/>
    </location>
</feature>
<feature type="domain" description="C2H2-type" evidence="15">
    <location>
        <begin position="271"/>
        <end position="300"/>
    </location>
</feature>
<evidence type="ECO:0000313" key="16">
    <source>
        <dbReference type="Ensembl" id="ENSMMSP00000019842.1"/>
    </source>
</evidence>
<reference evidence="16" key="1">
    <citation type="submission" date="2025-08" db="UniProtKB">
        <authorList>
            <consortium name="Ensembl"/>
        </authorList>
    </citation>
    <scope>IDENTIFICATION</scope>
</reference>